<reference evidence="3 4" key="1">
    <citation type="submission" date="2018-11" db="EMBL/GenBank/DDBJ databases">
        <authorList>
            <person name="Kleinhagauer T."/>
            <person name="Glaeser S.P."/>
            <person name="Spergser J."/>
            <person name="Ruckert C."/>
            <person name="Kaempfer P."/>
            <person name="Busse H.-J."/>
        </authorList>
    </citation>
    <scope>NUCLEOTIDE SEQUENCE [LARGE SCALE GENOMIC DNA]</scope>
    <source>
        <strain evidence="3 4">812CH</strain>
    </source>
</reference>
<feature type="domain" description="THIF-type NAD/FAD binding fold" evidence="2">
    <location>
        <begin position="38"/>
        <end position="233"/>
    </location>
</feature>
<accession>A0A3G6IRN9</accession>
<dbReference type="AlphaFoldDB" id="A0A3G6IRN9"/>
<dbReference type="GO" id="GO:0016779">
    <property type="term" value="F:nucleotidyltransferase activity"/>
    <property type="evidence" value="ECO:0007669"/>
    <property type="project" value="UniProtKB-KW"/>
</dbReference>
<name>A0A3G6IRN9_9CORY</name>
<dbReference type="InterPro" id="IPR000594">
    <property type="entry name" value="ThiF_NAD_FAD-bd"/>
</dbReference>
<gene>
    <name evidence="3" type="primary">moeZ1</name>
    <name evidence="3" type="ORF">CPPEL_00310</name>
</gene>
<dbReference type="OrthoDB" id="9804286at2"/>
<dbReference type="Pfam" id="PF00899">
    <property type="entry name" value="ThiF"/>
    <property type="match status" value="1"/>
</dbReference>
<dbReference type="InterPro" id="IPR035985">
    <property type="entry name" value="Ubiquitin-activating_enz"/>
</dbReference>
<dbReference type="EMBL" id="CP033898">
    <property type="protein sequence ID" value="AZA08213.1"/>
    <property type="molecule type" value="Genomic_DNA"/>
</dbReference>
<feature type="compositionally biased region" description="Polar residues" evidence="1">
    <location>
        <begin position="1"/>
        <end position="19"/>
    </location>
</feature>
<dbReference type="GO" id="GO:0008641">
    <property type="term" value="F:ubiquitin-like modifier activating enzyme activity"/>
    <property type="evidence" value="ECO:0007669"/>
    <property type="project" value="InterPro"/>
</dbReference>
<dbReference type="Gene3D" id="3.40.50.720">
    <property type="entry name" value="NAD(P)-binding Rossmann-like Domain"/>
    <property type="match status" value="1"/>
</dbReference>
<dbReference type="InterPro" id="IPR045886">
    <property type="entry name" value="ThiF/MoeB/HesA"/>
</dbReference>
<evidence type="ECO:0000313" key="3">
    <source>
        <dbReference type="EMBL" id="AZA08213.1"/>
    </source>
</evidence>
<protein>
    <submittedName>
        <fullName evidence="3">Putative adenylyltransferase/sulfurtransferase MoeZ</fullName>
    </submittedName>
</protein>
<dbReference type="GO" id="GO:0005829">
    <property type="term" value="C:cytosol"/>
    <property type="evidence" value="ECO:0007669"/>
    <property type="project" value="TreeGrafter"/>
</dbReference>
<evidence type="ECO:0000313" key="4">
    <source>
        <dbReference type="Proteomes" id="UP000271426"/>
    </source>
</evidence>
<dbReference type="Proteomes" id="UP000271426">
    <property type="component" value="Chromosome"/>
</dbReference>
<dbReference type="GO" id="GO:0004792">
    <property type="term" value="F:thiosulfate-cyanide sulfurtransferase activity"/>
    <property type="evidence" value="ECO:0007669"/>
    <property type="project" value="TreeGrafter"/>
</dbReference>
<dbReference type="KEGG" id="cpso:CPPEL_00310"/>
<sequence length="237" mass="25338">MPSSNQANPAHNPNATKNASDLEAKRLERTSVLPGWDAEKVAQTHVAIVGSGGLGSPLLLGLVASGIGRITLYEHDTIELHNLNRQILYSRPDVGQPKAETAKKKLQALGDTTIDLAGTFEPNTHIDADIMIDASDNFRTRYLIADASLDMPCVWGSVLQYGGQVGVFPPGHSLRDLYPEPPSNPPSNAIGVLGPVAHVIGSMMAVETLKLALDLGQPAQLSVYDALSATTKQYRLR</sequence>
<keyword evidence="4" id="KW-1185">Reference proteome</keyword>
<keyword evidence="3" id="KW-0808">Transferase</keyword>
<dbReference type="PANTHER" id="PTHR10953:SF102">
    <property type="entry name" value="ADENYLYLTRANSFERASE AND SULFURTRANSFERASE MOCS3"/>
    <property type="match status" value="1"/>
</dbReference>
<keyword evidence="3" id="KW-0548">Nucleotidyltransferase</keyword>
<evidence type="ECO:0000259" key="2">
    <source>
        <dbReference type="Pfam" id="PF00899"/>
    </source>
</evidence>
<dbReference type="RefSeq" id="WP_123959051.1">
    <property type="nucleotide sequence ID" value="NZ_CP033898.1"/>
</dbReference>
<feature type="region of interest" description="Disordered" evidence="1">
    <location>
        <begin position="1"/>
        <end position="21"/>
    </location>
</feature>
<dbReference type="PANTHER" id="PTHR10953">
    <property type="entry name" value="UBIQUITIN-ACTIVATING ENZYME E1"/>
    <property type="match status" value="1"/>
</dbReference>
<evidence type="ECO:0000256" key="1">
    <source>
        <dbReference type="SAM" id="MobiDB-lite"/>
    </source>
</evidence>
<dbReference type="GO" id="GO:0008146">
    <property type="term" value="F:sulfotransferase activity"/>
    <property type="evidence" value="ECO:0007669"/>
    <property type="project" value="TreeGrafter"/>
</dbReference>
<dbReference type="SUPFAM" id="SSF69572">
    <property type="entry name" value="Activating enzymes of the ubiquitin-like proteins"/>
    <property type="match status" value="1"/>
</dbReference>
<organism evidence="3 4">
    <name type="scientific">Corynebacterium pseudopelargi</name>
    <dbReference type="NCBI Taxonomy" id="2080757"/>
    <lineage>
        <taxon>Bacteria</taxon>
        <taxon>Bacillati</taxon>
        <taxon>Actinomycetota</taxon>
        <taxon>Actinomycetes</taxon>
        <taxon>Mycobacteriales</taxon>
        <taxon>Corynebacteriaceae</taxon>
        <taxon>Corynebacterium</taxon>
    </lineage>
</organism>
<proteinExistence type="predicted"/>